<proteinExistence type="inferred from homology"/>
<evidence type="ECO:0000256" key="2">
    <source>
        <dbReference type="ARBA" id="ARBA00019841"/>
    </source>
</evidence>
<dbReference type="KEGG" id="htr:EPV75_06895"/>
<dbReference type="InterPro" id="IPR038763">
    <property type="entry name" value="DHH_sf"/>
</dbReference>
<evidence type="ECO:0000313" key="10">
    <source>
        <dbReference type="Proteomes" id="UP000285478"/>
    </source>
</evidence>
<dbReference type="InterPro" id="IPR051673">
    <property type="entry name" value="SSDNA_exonuclease_RecJ"/>
</dbReference>
<feature type="domain" description="RecJ OB" evidence="8">
    <location>
        <begin position="489"/>
        <end position="595"/>
    </location>
</feature>
<dbReference type="GO" id="GO:0003676">
    <property type="term" value="F:nucleic acid binding"/>
    <property type="evidence" value="ECO:0007669"/>
    <property type="project" value="InterPro"/>
</dbReference>
<protein>
    <recommendedName>
        <fullName evidence="2">Single-stranded-DNA-specific exonuclease RecJ</fullName>
    </recommendedName>
</protein>
<evidence type="ECO:0000313" key="9">
    <source>
        <dbReference type="EMBL" id="QAB15406.1"/>
    </source>
</evidence>
<evidence type="ECO:0000259" key="6">
    <source>
        <dbReference type="Pfam" id="PF01368"/>
    </source>
</evidence>
<keyword evidence="10" id="KW-1185">Reference proteome</keyword>
<dbReference type="Pfam" id="PF17768">
    <property type="entry name" value="RecJ_OB"/>
    <property type="match status" value="1"/>
</dbReference>
<dbReference type="Gene3D" id="3.90.1640.30">
    <property type="match status" value="1"/>
</dbReference>
<name>A0A410H3C4_9GAMM</name>
<evidence type="ECO:0000256" key="5">
    <source>
        <dbReference type="ARBA" id="ARBA00022839"/>
    </source>
</evidence>
<keyword evidence="4" id="KW-0378">Hydrolase</keyword>
<feature type="domain" description="DDH" evidence="6">
    <location>
        <begin position="94"/>
        <end position="229"/>
    </location>
</feature>
<evidence type="ECO:0000256" key="1">
    <source>
        <dbReference type="ARBA" id="ARBA00005915"/>
    </source>
</evidence>
<sequence>MSETNQTHPKQPQIIERSPHPDVLQAALSLGLTPLQSKLVANRLAPSDLTDDNMTDAVQKIVFPKLQHLQHPNELKNADRAARLIADAIESDGKIVLATDYDTDGVTSAWVATRALIDFFGVAPQRIEHIIGERTEGYGITDDVVQRILAIQDPIDLVISADQGSSDEPRIRQLADAGIPVCVTDHHQMTVAGAPASAVCTVNPQQDGCGYDKTVAGCFVIFLVMGQTRSELIRRGRLPKDSPSLKALAPNIALGTVADSVSLKSLNNRAIVQSGLSVINQLQHPTWQALHQMNDNQGQPLNAEYLGFQVATRINAASRVSDVTTAFKFLNAANLPEAARHLEQLDQDNLDRRQQQEAMLAQAREQAKQLYHDRKFTLCIQMQGNAGIQGIIASRIGEEYGVPTIAMTDLQDGNLAGSGRGIVSNIDLREAFQWMADTHDGLFQSMGGHKGAAGCMIPIEKFDVFADLFEEAVRQQLNDEVPVPIIETDGGLEDWQLTPALIQELNQLEPYGREWPKPLFYGEFRLLEARHVGQTKTHLSVKLQTQNGQVLSGIQFNAKPSADAPDRFFGNEPVRCVYQPSLNTFYGRTNLQLKIVTLQPA</sequence>
<dbReference type="PANTHER" id="PTHR30255">
    <property type="entry name" value="SINGLE-STRANDED-DNA-SPECIFIC EXONUCLEASE RECJ"/>
    <property type="match status" value="1"/>
</dbReference>
<comment type="similarity">
    <text evidence="1">Belongs to the RecJ family.</text>
</comment>
<keyword evidence="3" id="KW-0540">Nuclease</keyword>
<dbReference type="PANTHER" id="PTHR30255:SF2">
    <property type="entry name" value="SINGLE-STRANDED-DNA-SPECIFIC EXONUCLEASE RECJ"/>
    <property type="match status" value="1"/>
</dbReference>
<reference evidence="9 10" key="1">
    <citation type="journal article" date="2018" name="Environ. Microbiol.">
        <title>Genomes of ubiquitous marine and hypersaline Hydrogenovibrio, Thiomicrorhabdus and Thiomicrospira spp. encode a diversity of mechanisms to sustain chemolithoautotrophy in heterogeneous environments.</title>
        <authorList>
            <person name="Scott K.M."/>
            <person name="Williams J."/>
            <person name="Porter C.M.B."/>
            <person name="Russel S."/>
            <person name="Harmer T.L."/>
            <person name="Paul J.H."/>
            <person name="Antonen K.M."/>
            <person name="Bridges M.K."/>
            <person name="Camper G.J."/>
            <person name="Campla C.K."/>
            <person name="Casella L.G."/>
            <person name="Chase E."/>
            <person name="Conrad J.W."/>
            <person name="Cruz M.C."/>
            <person name="Dunlap D.S."/>
            <person name="Duran L."/>
            <person name="Fahsbender E.M."/>
            <person name="Goldsmith D.B."/>
            <person name="Keeley R.F."/>
            <person name="Kondoff M.R."/>
            <person name="Kussy B.I."/>
            <person name="Lane M.K."/>
            <person name="Lawler S."/>
            <person name="Leigh B.A."/>
            <person name="Lewis C."/>
            <person name="Lostal L.M."/>
            <person name="Marking D."/>
            <person name="Mancera P.A."/>
            <person name="McClenthan E.C."/>
            <person name="McIntyre E.A."/>
            <person name="Mine J.A."/>
            <person name="Modi S."/>
            <person name="Moore B.D."/>
            <person name="Morgan W.A."/>
            <person name="Nelson K.M."/>
            <person name="Nguyen K.N."/>
            <person name="Ogburn N."/>
            <person name="Parrino D.G."/>
            <person name="Pedapudi A.D."/>
            <person name="Pelham R.P."/>
            <person name="Preece A.M."/>
            <person name="Rampersad E.A."/>
            <person name="Richardson J.C."/>
            <person name="Rodgers C.M."/>
            <person name="Schaffer B.L."/>
            <person name="Sheridan N.E."/>
            <person name="Solone M.R."/>
            <person name="Staley Z.R."/>
            <person name="Tabuchi M."/>
            <person name="Waide R.J."/>
            <person name="Wanjugi P.W."/>
            <person name="Young S."/>
            <person name="Clum A."/>
            <person name="Daum C."/>
            <person name="Huntemann M."/>
            <person name="Ivanova N."/>
            <person name="Kyrpides N."/>
            <person name="Mikhailova N."/>
            <person name="Palaniappan K."/>
            <person name="Pillay M."/>
            <person name="Reddy T.B.K."/>
            <person name="Shapiro N."/>
            <person name="Stamatis D."/>
            <person name="Varghese N."/>
            <person name="Woyke T."/>
            <person name="Boden R."/>
            <person name="Freyermuth S.K."/>
            <person name="Kerfeld C.A."/>
        </authorList>
    </citation>
    <scope>NUCLEOTIDE SEQUENCE [LARGE SCALE GENOMIC DNA]</scope>
    <source>
        <strain evidence="9 10">JR-2</strain>
    </source>
</reference>
<dbReference type="EMBL" id="CP035033">
    <property type="protein sequence ID" value="QAB15406.1"/>
    <property type="molecule type" value="Genomic_DNA"/>
</dbReference>
<dbReference type="InterPro" id="IPR001667">
    <property type="entry name" value="DDH_dom"/>
</dbReference>
<evidence type="ECO:0000256" key="3">
    <source>
        <dbReference type="ARBA" id="ARBA00022722"/>
    </source>
</evidence>
<gene>
    <name evidence="9" type="ORF">EPV75_06895</name>
</gene>
<dbReference type="Pfam" id="PF01368">
    <property type="entry name" value="DHH"/>
    <property type="match status" value="1"/>
</dbReference>
<evidence type="ECO:0000256" key="4">
    <source>
        <dbReference type="ARBA" id="ARBA00022801"/>
    </source>
</evidence>
<evidence type="ECO:0000259" key="7">
    <source>
        <dbReference type="Pfam" id="PF02272"/>
    </source>
</evidence>
<keyword evidence="5" id="KW-0269">Exonuclease</keyword>
<feature type="domain" description="DHHA1" evidence="7">
    <location>
        <begin position="383"/>
        <end position="474"/>
    </location>
</feature>
<dbReference type="InterPro" id="IPR041122">
    <property type="entry name" value="RecJ_OB"/>
</dbReference>
<dbReference type="RefSeq" id="WP_128384904.1">
    <property type="nucleotide sequence ID" value="NZ_CP035033.1"/>
</dbReference>
<evidence type="ECO:0000259" key="8">
    <source>
        <dbReference type="Pfam" id="PF17768"/>
    </source>
</evidence>
<dbReference type="GO" id="GO:0004527">
    <property type="term" value="F:exonuclease activity"/>
    <property type="evidence" value="ECO:0007669"/>
    <property type="project" value="UniProtKB-KW"/>
</dbReference>
<organism evidence="9 10">
    <name type="scientific">Hydrogenovibrio thermophilus</name>
    <dbReference type="NCBI Taxonomy" id="265883"/>
    <lineage>
        <taxon>Bacteria</taxon>
        <taxon>Pseudomonadati</taxon>
        <taxon>Pseudomonadota</taxon>
        <taxon>Gammaproteobacteria</taxon>
        <taxon>Thiotrichales</taxon>
        <taxon>Piscirickettsiaceae</taxon>
        <taxon>Hydrogenovibrio</taxon>
    </lineage>
</organism>
<dbReference type="SUPFAM" id="SSF64182">
    <property type="entry name" value="DHH phosphoesterases"/>
    <property type="match status" value="1"/>
</dbReference>
<dbReference type="Pfam" id="PF02272">
    <property type="entry name" value="DHHA1"/>
    <property type="match status" value="1"/>
</dbReference>
<dbReference type="Proteomes" id="UP000285478">
    <property type="component" value="Chromosome"/>
</dbReference>
<dbReference type="InterPro" id="IPR003156">
    <property type="entry name" value="DHHA1_dom"/>
</dbReference>
<dbReference type="Gene3D" id="2.40.50.460">
    <property type="match status" value="1"/>
</dbReference>
<accession>A0A410H3C4</accession>
<dbReference type="AlphaFoldDB" id="A0A410H3C4"/>